<keyword evidence="1" id="KW-1133">Transmembrane helix</keyword>
<feature type="transmembrane region" description="Helical" evidence="1">
    <location>
        <begin position="46"/>
        <end position="64"/>
    </location>
</feature>
<accession>A0A520N4T1</accession>
<evidence type="ECO:0000313" key="3">
    <source>
        <dbReference type="Proteomes" id="UP000315283"/>
    </source>
</evidence>
<organism evidence="2 3">
    <name type="scientific">SAR86 cluster bacterium</name>
    <dbReference type="NCBI Taxonomy" id="2030880"/>
    <lineage>
        <taxon>Bacteria</taxon>
        <taxon>Pseudomonadati</taxon>
        <taxon>Pseudomonadota</taxon>
        <taxon>Gammaproteobacteria</taxon>
        <taxon>SAR86 cluster</taxon>
    </lineage>
</organism>
<keyword evidence="1" id="KW-0812">Transmembrane</keyword>
<evidence type="ECO:0000313" key="2">
    <source>
        <dbReference type="EMBL" id="RZO28478.1"/>
    </source>
</evidence>
<feature type="non-terminal residue" evidence="2">
    <location>
        <position position="65"/>
    </location>
</feature>
<name>A0A520N4T1_9GAMM</name>
<comment type="caution">
    <text evidence="2">The sequence shown here is derived from an EMBL/GenBank/DDBJ whole genome shotgun (WGS) entry which is preliminary data.</text>
</comment>
<dbReference type="AlphaFoldDB" id="A0A520N4T1"/>
<reference evidence="2 3" key="1">
    <citation type="submission" date="2019-02" db="EMBL/GenBank/DDBJ databases">
        <title>Prokaryotic population dynamics and viral predation in marine succession experiment using metagenomics: the confinement effect.</title>
        <authorList>
            <person name="Haro-Moreno J.M."/>
            <person name="Rodriguez-Valera F."/>
            <person name="Lopez-Perez M."/>
        </authorList>
    </citation>
    <scope>NUCLEOTIDE SEQUENCE [LARGE SCALE GENOMIC DNA]</scope>
    <source>
        <strain evidence="2">MED-G164</strain>
    </source>
</reference>
<evidence type="ECO:0000256" key="1">
    <source>
        <dbReference type="SAM" id="Phobius"/>
    </source>
</evidence>
<proteinExistence type="predicted"/>
<protein>
    <submittedName>
        <fullName evidence="2">Uncharacterized protein</fullName>
    </submittedName>
</protein>
<sequence>MAFIYGLIGIWALLDPMFGALELDYPSFLDAVGLSISAQIGYSEIAGIYGGLNLCIGIMCLVGIF</sequence>
<dbReference type="EMBL" id="SHBJ01000013">
    <property type="protein sequence ID" value="RZO28478.1"/>
    <property type="molecule type" value="Genomic_DNA"/>
</dbReference>
<keyword evidence="1" id="KW-0472">Membrane</keyword>
<dbReference type="Proteomes" id="UP000315283">
    <property type="component" value="Unassembled WGS sequence"/>
</dbReference>
<gene>
    <name evidence="2" type="ORF">EVA97_02595</name>
</gene>